<dbReference type="RefSeq" id="WP_339091111.1">
    <property type="nucleotide sequence ID" value="NZ_LR743507.1"/>
</dbReference>
<dbReference type="SUPFAM" id="SSF53335">
    <property type="entry name" value="S-adenosyl-L-methionine-dependent methyltransferases"/>
    <property type="match status" value="1"/>
</dbReference>
<evidence type="ECO:0000313" key="1">
    <source>
        <dbReference type="EMBL" id="CAA2106005.1"/>
    </source>
</evidence>
<protein>
    <recommendedName>
        <fullName evidence="2">Class I SAM-dependent methyltransferase</fullName>
    </recommendedName>
</protein>
<dbReference type="Gene3D" id="3.40.50.150">
    <property type="entry name" value="Vaccinia Virus protein VP39"/>
    <property type="match status" value="1"/>
</dbReference>
<dbReference type="AlphaFoldDB" id="A0A679JBD2"/>
<dbReference type="EMBL" id="LR743507">
    <property type="protein sequence ID" value="CAA2106005.1"/>
    <property type="molecule type" value="Genomic_DNA"/>
</dbReference>
<dbReference type="InterPro" id="IPR029063">
    <property type="entry name" value="SAM-dependent_MTases_sf"/>
</dbReference>
<sequence>MLKTFSGRRASQDESELRAFIALLQAEGVTRYAEIGAREGDTFHEVMTSLPAGAVGLACDLPGGLWGKSTTGQKLQAGVHDVGRRGYQVSTLLGDSTHPDVVAAVADLGPFDAILIDGDHTYDGVKADWVNYRDLAPVVAFHDIVGTGQAERVHGRLVEVPQLWAEIKAEGYRTTEFIAPGSLMGIGVVFTRSLPKDSHEL</sequence>
<proteinExistence type="predicted"/>
<accession>A0A679JBD2</accession>
<gene>
    <name evidence="1" type="ORF">VVAX_03533</name>
</gene>
<organism evidence="1">
    <name type="scientific">Variovorax paradoxus</name>
    <dbReference type="NCBI Taxonomy" id="34073"/>
    <lineage>
        <taxon>Bacteria</taxon>
        <taxon>Pseudomonadati</taxon>
        <taxon>Pseudomonadota</taxon>
        <taxon>Betaproteobacteria</taxon>
        <taxon>Burkholderiales</taxon>
        <taxon>Comamonadaceae</taxon>
        <taxon>Variovorax</taxon>
    </lineage>
</organism>
<reference evidence="1" key="1">
    <citation type="submission" date="2019-12" db="EMBL/GenBank/DDBJ databases">
        <authorList>
            <person name="Cremers G."/>
        </authorList>
    </citation>
    <scope>NUCLEOTIDE SEQUENCE</scope>
    <source>
        <strain evidence="1">Vvax</strain>
    </source>
</reference>
<evidence type="ECO:0008006" key="2">
    <source>
        <dbReference type="Google" id="ProtNLM"/>
    </source>
</evidence>
<name>A0A679JBD2_VARPD</name>